<proteinExistence type="predicted"/>
<dbReference type="InterPro" id="IPR001279">
    <property type="entry name" value="Metallo-B-lactamas"/>
</dbReference>
<dbReference type="PANTHER" id="PTHR23131">
    <property type="entry name" value="ENDORIBONUCLEASE LACTB2"/>
    <property type="match status" value="1"/>
</dbReference>
<dbReference type="RefSeq" id="WP_043841422.1">
    <property type="nucleotide sequence ID" value="NZ_AQQW01000001.1"/>
</dbReference>
<dbReference type="AlphaFoldDB" id="W4HPA1"/>
<dbReference type="Gene3D" id="3.60.15.10">
    <property type="entry name" value="Ribonuclease Z/Hydroxyacylglutathione hydrolase-like"/>
    <property type="match status" value="1"/>
</dbReference>
<dbReference type="SMART" id="SM00849">
    <property type="entry name" value="Lactamase_B"/>
    <property type="match status" value="1"/>
</dbReference>
<sequence>MSDPQPEFRPVPGTPETVAPGIVRVLAPNPSPMTFRGTNTYLVGEADLCVIDPGPDDPIHLRALLDAIGGRRVSAIAVTHAHVDHAPLAETLSALTGAPVAGFGTARAGRSAAMTRLAESGLVGGGEGVDHAFRPDRTLADGETLSGGDWSLRAIHTPGHMGNHLCFALDDRLFSGDLVMGWASSLVSPPDGDLTDFMASLARLQEETWQSLLPGHGAPVSDPATRLADLVAHRRAREAAILDALEDGPADPATLAARIYTDTPAPLLPAAARNVLAHLVDLIGKDRVTPLSELSPQARFARR</sequence>
<dbReference type="InterPro" id="IPR050662">
    <property type="entry name" value="Sec-metab_biosynth-thioest"/>
</dbReference>
<dbReference type="Pfam" id="PF17778">
    <property type="entry name" value="WHD_BLACT"/>
    <property type="match status" value="1"/>
</dbReference>
<dbReference type="Pfam" id="PF00753">
    <property type="entry name" value="Lactamase_B"/>
    <property type="match status" value="1"/>
</dbReference>
<reference evidence="2 3" key="1">
    <citation type="journal article" date="2014" name="Antonie Van Leeuwenhoek">
        <title>Roseivivax atlanticus sp. nov., isolated from surface seawater of the Atlantic Ocean.</title>
        <authorList>
            <person name="Li G."/>
            <person name="Lai Q."/>
            <person name="Liu X."/>
            <person name="Sun F."/>
            <person name="Shao Z."/>
        </authorList>
    </citation>
    <scope>NUCLEOTIDE SEQUENCE [LARGE SCALE GENOMIC DNA]</scope>
    <source>
        <strain evidence="2 3">22II-s10s</strain>
    </source>
</reference>
<dbReference type="InterPro" id="IPR036388">
    <property type="entry name" value="WH-like_DNA-bd_sf"/>
</dbReference>
<dbReference type="EMBL" id="AQQW01000001">
    <property type="protein sequence ID" value="ETW14519.1"/>
    <property type="molecule type" value="Genomic_DNA"/>
</dbReference>
<dbReference type="Proteomes" id="UP000019063">
    <property type="component" value="Unassembled WGS sequence"/>
</dbReference>
<dbReference type="STRING" id="1379903.ATO8_01380"/>
<evidence type="ECO:0000259" key="1">
    <source>
        <dbReference type="SMART" id="SM00849"/>
    </source>
</evidence>
<evidence type="ECO:0000313" key="3">
    <source>
        <dbReference type="Proteomes" id="UP000019063"/>
    </source>
</evidence>
<dbReference type="SUPFAM" id="SSF56281">
    <property type="entry name" value="Metallo-hydrolase/oxidoreductase"/>
    <property type="match status" value="1"/>
</dbReference>
<accession>W4HPA1</accession>
<dbReference type="InterPro" id="IPR041516">
    <property type="entry name" value="LACTB2_WH"/>
</dbReference>
<dbReference type="CDD" id="cd16278">
    <property type="entry name" value="metallo-hydrolase-like_MBL-fold"/>
    <property type="match status" value="1"/>
</dbReference>
<dbReference type="InterPro" id="IPR036866">
    <property type="entry name" value="RibonucZ/Hydroxyglut_hydro"/>
</dbReference>
<dbReference type="PANTHER" id="PTHR23131:SF0">
    <property type="entry name" value="ENDORIBONUCLEASE LACTB2"/>
    <property type="match status" value="1"/>
</dbReference>
<dbReference type="Gene3D" id="1.10.10.10">
    <property type="entry name" value="Winged helix-like DNA-binding domain superfamily/Winged helix DNA-binding domain"/>
    <property type="match status" value="1"/>
</dbReference>
<gene>
    <name evidence="2" type="ORF">ATO8_01380</name>
</gene>
<feature type="domain" description="Metallo-beta-lactamase" evidence="1">
    <location>
        <begin position="37"/>
        <end position="216"/>
    </location>
</feature>
<dbReference type="eggNOG" id="COG0491">
    <property type="taxonomic scope" value="Bacteria"/>
</dbReference>
<name>W4HPA1_9RHOB</name>
<keyword evidence="3" id="KW-1185">Reference proteome</keyword>
<dbReference type="PATRIC" id="fig|1317118.6.peg.287"/>
<evidence type="ECO:0000313" key="2">
    <source>
        <dbReference type="EMBL" id="ETW14519.1"/>
    </source>
</evidence>
<comment type="caution">
    <text evidence="2">The sequence shown here is derived from an EMBL/GenBank/DDBJ whole genome shotgun (WGS) entry which is preliminary data.</text>
</comment>
<organism evidence="2 3">
    <name type="scientific">Roseivivax marinus</name>
    <dbReference type="NCBI Taxonomy" id="1379903"/>
    <lineage>
        <taxon>Bacteria</taxon>
        <taxon>Pseudomonadati</taxon>
        <taxon>Pseudomonadota</taxon>
        <taxon>Alphaproteobacteria</taxon>
        <taxon>Rhodobacterales</taxon>
        <taxon>Roseobacteraceae</taxon>
        <taxon>Roseivivax</taxon>
    </lineage>
</organism>
<protein>
    <submittedName>
        <fullName evidence="2">Beta-lactamase-like protein</fullName>
    </submittedName>
</protein>